<dbReference type="GO" id="GO:0022857">
    <property type="term" value="F:transmembrane transporter activity"/>
    <property type="evidence" value="ECO:0007669"/>
    <property type="project" value="InterPro"/>
</dbReference>
<dbReference type="OrthoDB" id="9809068at2"/>
<dbReference type="STRING" id="886293.Sinac_7058"/>
<dbReference type="GO" id="GO:0016020">
    <property type="term" value="C:membrane"/>
    <property type="evidence" value="ECO:0007669"/>
    <property type="project" value="InterPro"/>
</dbReference>
<dbReference type="RefSeq" id="WP_015250185.1">
    <property type="nucleotide sequence ID" value="NC_019892.1"/>
</dbReference>
<feature type="domain" description="CusB-like beta-barrel" evidence="7">
    <location>
        <begin position="233"/>
        <end position="305"/>
    </location>
</feature>
<evidence type="ECO:0000259" key="6">
    <source>
        <dbReference type="Pfam" id="PF25876"/>
    </source>
</evidence>
<dbReference type="eggNOG" id="COG0845">
    <property type="taxonomic scope" value="Bacteria"/>
</dbReference>
<keyword evidence="3 4" id="KW-0175">Coiled coil</keyword>
<dbReference type="NCBIfam" id="TIGR01730">
    <property type="entry name" value="RND_mfp"/>
    <property type="match status" value="1"/>
</dbReference>
<evidence type="ECO:0000256" key="5">
    <source>
        <dbReference type="SAM" id="MobiDB-lite"/>
    </source>
</evidence>
<evidence type="ECO:0000313" key="9">
    <source>
        <dbReference type="Proteomes" id="UP000010798"/>
    </source>
</evidence>
<feature type="region of interest" description="Disordered" evidence="5">
    <location>
        <begin position="347"/>
        <end position="366"/>
    </location>
</feature>
<dbReference type="PANTHER" id="PTHR32347:SF14">
    <property type="entry name" value="EFFLUX SYSTEM COMPONENT YKNX-RELATED"/>
    <property type="match status" value="1"/>
</dbReference>
<dbReference type="EMBL" id="CP003364">
    <property type="protein sequence ID" value="AGA31113.1"/>
    <property type="molecule type" value="Genomic_DNA"/>
</dbReference>
<dbReference type="HOGENOM" id="CLU_018816_14_1_0"/>
<dbReference type="InterPro" id="IPR050465">
    <property type="entry name" value="UPF0194_transport"/>
</dbReference>
<dbReference type="KEGG" id="saci:Sinac_7058"/>
<keyword evidence="9" id="KW-1185">Reference proteome</keyword>
<dbReference type="Proteomes" id="UP000010798">
    <property type="component" value="Chromosome"/>
</dbReference>
<dbReference type="InterPro" id="IPR058624">
    <property type="entry name" value="MdtA-like_HH"/>
</dbReference>
<dbReference type="SUPFAM" id="SSF111369">
    <property type="entry name" value="HlyD-like secretion proteins"/>
    <property type="match status" value="1"/>
</dbReference>
<feature type="domain" description="Multidrug resistance protein MdtA-like alpha-helical hairpin" evidence="6">
    <location>
        <begin position="113"/>
        <end position="189"/>
    </location>
</feature>
<dbReference type="AlphaFoldDB" id="L0DQD4"/>
<evidence type="ECO:0000256" key="2">
    <source>
        <dbReference type="ARBA" id="ARBA00009477"/>
    </source>
</evidence>
<dbReference type="InterPro" id="IPR058792">
    <property type="entry name" value="Beta-barrel_RND_2"/>
</dbReference>
<feature type="coiled-coil region" evidence="4">
    <location>
        <begin position="106"/>
        <end position="140"/>
    </location>
</feature>
<dbReference type="Gene3D" id="2.40.50.100">
    <property type="match status" value="1"/>
</dbReference>
<organism evidence="8 9">
    <name type="scientific">Singulisphaera acidiphila (strain ATCC BAA-1392 / DSM 18658 / VKM B-2454 / MOB10)</name>
    <dbReference type="NCBI Taxonomy" id="886293"/>
    <lineage>
        <taxon>Bacteria</taxon>
        <taxon>Pseudomonadati</taxon>
        <taxon>Planctomycetota</taxon>
        <taxon>Planctomycetia</taxon>
        <taxon>Isosphaerales</taxon>
        <taxon>Isosphaeraceae</taxon>
        <taxon>Singulisphaera</taxon>
    </lineage>
</organism>
<comment type="subcellular location">
    <subcellularLocation>
        <location evidence="1">Cell envelope</location>
    </subcellularLocation>
</comment>
<dbReference type="Gene3D" id="2.40.30.170">
    <property type="match status" value="1"/>
</dbReference>
<sequence>MKKLLLILILIWGGGAAGLWYWTELNAQHVTFRTILVRRGDLLATINATGTLEPQEVVDVGAQIAGEIQSFGPDPRDSSKSISYGTPVEQGTVLARLNDSLLKARTNQASASLDRAKADVEQAEVKLRQADRDLERVKNLFARRSISSQEYDTALTEYEAAKANVSLTKSSVEISKANLEEANVNLGYTTISSPVKGVILDRRVNIGQTVIASLNAPSLFLIAKDLSQMEIWASVNETDVGAIHVGQGVRFTVGAFPRDSFRGKVSQIRLNASMSQSVVTYTVVVDVDNTSGKLLPYLTARVQFEVEERKHVMLVPNASLRWQPKIQNVVPESRELFATLLRQSAIAPKGSGHAPKGESSSPERGTLWVKHNEFVRPVSVEIGLTDGIQTEISGGDLDEGAEIVIGQNQQNDPQDGATPFLPQLKNNKAKK</sequence>
<accession>L0DQD4</accession>
<dbReference type="PANTHER" id="PTHR32347">
    <property type="entry name" value="EFFLUX SYSTEM COMPONENT YKNX-RELATED"/>
    <property type="match status" value="1"/>
</dbReference>
<dbReference type="InterPro" id="IPR006143">
    <property type="entry name" value="RND_pump_MFP"/>
</dbReference>
<dbReference type="GO" id="GO:0030313">
    <property type="term" value="C:cell envelope"/>
    <property type="evidence" value="ECO:0007669"/>
    <property type="project" value="UniProtKB-SubCell"/>
</dbReference>
<feature type="region of interest" description="Disordered" evidence="5">
    <location>
        <begin position="406"/>
        <end position="431"/>
    </location>
</feature>
<protein>
    <submittedName>
        <fullName evidence="8">RND family efflux transporter, MFP subunit</fullName>
    </submittedName>
</protein>
<proteinExistence type="inferred from homology"/>
<evidence type="ECO:0000259" key="7">
    <source>
        <dbReference type="Pfam" id="PF25954"/>
    </source>
</evidence>
<reference evidence="8 9" key="1">
    <citation type="submission" date="2012-02" db="EMBL/GenBank/DDBJ databases">
        <title>Complete sequence of chromosome of Singulisphaera acidiphila DSM 18658.</title>
        <authorList>
            <consortium name="US DOE Joint Genome Institute (JGI-PGF)"/>
            <person name="Lucas S."/>
            <person name="Copeland A."/>
            <person name="Lapidus A."/>
            <person name="Glavina del Rio T."/>
            <person name="Dalin E."/>
            <person name="Tice H."/>
            <person name="Bruce D."/>
            <person name="Goodwin L."/>
            <person name="Pitluck S."/>
            <person name="Peters L."/>
            <person name="Ovchinnikova G."/>
            <person name="Chertkov O."/>
            <person name="Kyrpides N."/>
            <person name="Mavromatis K."/>
            <person name="Ivanova N."/>
            <person name="Brettin T."/>
            <person name="Detter J.C."/>
            <person name="Han C."/>
            <person name="Larimer F."/>
            <person name="Land M."/>
            <person name="Hauser L."/>
            <person name="Markowitz V."/>
            <person name="Cheng J.-F."/>
            <person name="Hugenholtz P."/>
            <person name="Woyke T."/>
            <person name="Wu D."/>
            <person name="Tindall B."/>
            <person name="Pomrenke H."/>
            <person name="Brambilla E."/>
            <person name="Klenk H.-P."/>
            <person name="Eisen J.A."/>
        </authorList>
    </citation>
    <scope>NUCLEOTIDE SEQUENCE [LARGE SCALE GENOMIC DNA]</scope>
    <source>
        <strain evidence="9">ATCC BAA-1392 / DSM 18658 / VKM B-2454 / MOB10</strain>
    </source>
</reference>
<dbReference type="Pfam" id="PF25876">
    <property type="entry name" value="HH_MFP_RND"/>
    <property type="match status" value="1"/>
</dbReference>
<evidence type="ECO:0000313" key="8">
    <source>
        <dbReference type="EMBL" id="AGA31113.1"/>
    </source>
</evidence>
<evidence type="ECO:0000256" key="3">
    <source>
        <dbReference type="ARBA" id="ARBA00023054"/>
    </source>
</evidence>
<comment type="similarity">
    <text evidence="2">Belongs to the membrane fusion protein (MFP) (TC 8.A.1) family.</text>
</comment>
<dbReference type="Pfam" id="PF25954">
    <property type="entry name" value="Beta-barrel_RND_2"/>
    <property type="match status" value="1"/>
</dbReference>
<evidence type="ECO:0000256" key="1">
    <source>
        <dbReference type="ARBA" id="ARBA00004196"/>
    </source>
</evidence>
<gene>
    <name evidence="8" type="ordered locus">Sinac_7058</name>
</gene>
<dbReference type="Gene3D" id="1.10.287.470">
    <property type="entry name" value="Helix hairpin bin"/>
    <property type="match status" value="1"/>
</dbReference>
<evidence type="ECO:0000256" key="4">
    <source>
        <dbReference type="SAM" id="Coils"/>
    </source>
</evidence>
<name>L0DQD4_SINAD</name>